<dbReference type="EMBL" id="JAAIUW010000013">
    <property type="protein sequence ID" value="KAF7802119.1"/>
    <property type="molecule type" value="Genomic_DNA"/>
</dbReference>
<keyword evidence="2" id="KW-1185">Reference proteome</keyword>
<dbReference type="Proteomes" id="UP000634136">
    <property type="component" value="Unassembled WGS sequence"/>
</dbReference>
<proteinExistence type="predicted"/>
<organism evidence="1 2">
    <name type="scientific">Senna tora</name>
    <dbReference type="NCBI Taxonomy" id="362788"/>
    <lineage>
        <taxon>Eukaryota</taxon>
        <taxon>Viridiplantae</taxon>
        <taxon>Streptophyta</taxon>
        <taxon>Embryophyta</taxon>
        <taxon>Tracheophyta</taxon>
        <taxon>Spermatophyta</taxon>
        <taxon>Magnoliopsida</taxon>
        <taxon>eudicotyledons</taxon>
        <taxon>Gunneridae</taxon>
        <taxon>Pentapetalae</taxon>
        <taxon>rosids</taxon>
        <taxon>fabids</taxon>
        <taxon>Fabales</taxon>
        <taxon>Fabaceae</taxon>
        <taxon>Caesalpinioideae</taxon>
        <taxon>Cassia clade</taxon>
        <taxon>Senna</taxon>
    </lineage>
</organism>
<comment type="caution">
    <text evidence="1">The sequence shown here is derived from an EMBL/GenBank/DDBJ whole genome shotgun (WGS) entry which is preliminary data.</text>
</comment>
<reference evidence="1" key="1">
    <citation type="submission" date="2020-09" db="EMBL/GenBank/DDBJ databases">
        <title>Genome-Enabled Discovery of Anthraquinone Biosynthesis in Senna tora.</title>
        <authorList>
            <person name="Kang S.-H."/>
            <person name="Pandey R.P."/>
            <person name="Lee C.-M."/>
            <person name="Sim J.-S."/>
            <person name="Jeong J.-T."/>
            <person name="Choi B.-S."/>
            <person name="Jung M."/>
            <person name="Ginzburg D."/>
            <person name="Zhao K."/>
            <person name="Won S.Y."/>
            <person name="Oh T.-J."/>
            <person name="Yu Y."/>
            <person name="Kim N.-H."/>
            <person name="Lee O.R."/>
            <person name="Lee T.-H."/>
            <person name="Bashyal P."/>
            <person name="Kim T.-S."/>
            <person name="Lee W.-H."/>
            <person name="Kawkins C."/>
            <person name="Kim C.-K."/>
            <person name="Kim J.S."/>
            <person name="Ahn B.O."/>
            <person name="Rhee S.Y."/>
            <person name="Sohng J.K."/>
        </authorList>
    </citation>
    <scope>NUCLEOTIDE SEQUENCE</scope>
    <source>
        <tissue evidence="1">Leaf</tissue>
    </source>
</reference>
<sequence length="184" mass="21070">MVGSKKRSLSMSQNSCCASESNRTLRVVVAKLSGFDARIRFFMAWKERGSCLTIFWARNGSRISETFSKYESKVLLGKNVHEVRVKSLVVQISDEKLQMDLWILHKVRVKSLVAHVKETDCFTLYLPNIVDLMLEYESSWHGGIVDHVLTFSEREIVLSWHGKSVDNVLTYSGPEITVRSQKRS</sequence>
<protein>
    <submittedName>
        <fullName evidence="1">Uncharacterized protein</fullName>
    </submittedName>
</protein>
<accession>A0A834SEV2</accession>
<dbReference type="AlphaFoldDB" id="A0A834SEV2"/>
<evidence type="ECO:0000313" key="2">
    <source>
        <dbReference type="Proteomes" id="UP000634136"/>
    </source>
</evidence>
<evidence type="ECO:0000313" key="1">
    <source>
        <dbReference type="EMBL" id="KAF7802119.1"/>
    </source>
</evidence>
<name>A0A834SEV2_9FABA</name>
<gene>
    <name evidence="1" type="ORF">G2W53_041230</name>
</gene>